<feature type="region of interest" description="Disordered" evidence="1">
    <location>
        <begin position="1"/>
        <end position="34"/>
    </location>
</feature>
<comment type="caution">
    <text evidence="3">The sequence shown here is derived from an EMBL/GenBank/DDBJ whole genome shotgun (WGS) entry which is preliminary data.</text>
</comment>
<dbReference type="InterPro" id="IPR018391">
    <property type="entry name" value="PQQ_b-propeller_rpt"/>
</dbReference>
<feature type="non-terminal residue" evidence="3">
    <location>
        <position position="1"/>
    </location>
</feature>
<dbReference type="SUPFAM" id="SSF50998">
    <property type="entry name" value="Quinoprotein alcohol dehydrogenase-like"/>
    <property type="match status" value="1"/>
</dbReference>
<dbReference type="Gene3D" id="2.130.10.10">
    <property type="entry name" value="YVTN repeat-like/Quinoprotein amine dehydrogenase"/>
    <property type="match status" value="2"/>
</dbReference>
<feature type="non-terminal residue" evidence="3">
    <location>
        <position position="398"/>
    </location>
</feature>
<protein>
    <recommendedName>
        <fullName evidence="2">Pyrrolo-quinoline quinone repeat domain-containing protein</fullName>
    </recommendedName>
</protein>
<evidence type="ECO:0000259" key="2">
    <source>
        <dbReference type="Pfam" id="PF13360"/>
    </source>
</evidence>
<feature type="domain" description="Pyrrolo-quinoline quinone repeat" evidence="2">
    <location>
        <begin position="186"/>
        <end position="292"/>
    </location>
</feature>
<feature type="domain" description="Pyrrolo-quinoline quinone repeat" evidence="2">
    <location>
        <begin position="43"/>
        <end position="155"/>
    </location>
</feature>
<dbReference type="PANTHER" id="PTHR34512:SF30">
    <property type="entry name" value="OUTER MEMBRANE PROTEIN ASSEMBLY FACTOR BAMB"/>
    <property type="match status" value="1"/>
</dbReference>
<dbReference type="InterPro" id="IPR002372">
    <property type="entry name" value="PQQ_rpt_dom"/>
</dbReference>
<name>A0A0F8YWB8_9ZZZZ</name>
<accession>A0A0F8YWB8</accession>
<sequence>PQTATAARFTSPEEIARNWPRFRGPGGSGISPWANIPTDWDGPSGRGILWKTLLPLPGESSPVVWGDRVFLTGATETKREVYCFHADTGSLLWRREVRTPKTPTEAPDVFDDTGFAAPTPLVDGQRVYALFANGDLACFDFQGRQVWAMSLGTPDNIYGHASSLAMWKNLLIVQYDQGADADDGLSDITAYDGATGELAWVEGRTVPNSWTTPIVIRHEDRDQIITAANPWVIAYDPADGSEIWRAKCLRQDVGPSPTFADGVVFVANEFPYVTAIQADGSGDVTETHILWQGEDGLPDTASPIATDQFVFLLASYGTLSCYDAKSGEFLWEQDFDESFTSSPSLVGERLYLFGLEGKGWVVKPSREGCEIVAETDLGEECVTSPAFQQGRLYIRGKQ</sequence>
<dbReference type="Pfam" id="PF13360">
    <property type="entry name" value="PQQ_2"/>
    <property type="match status" value="3"/>
</dbReference>
<reference evidence="3" key="1">
    <citation type="journal article" date="2015" name="Nature">
        <title>Complex archaea that bridge the gap between prokaryotes and eukaryotes.</title>
        <authorList>
            <person name="Spang A."/>
            <person name="Saw J.H."/>
            <person name="Jorgensen S.L."/>
            <person name="Zaremba-Niedzwiedzka K."/>
            <person name="Martijn J."/>
            <person name="Lind A.E."/>
            <person name="van Eijk R."/>
            <person name="Schleper C."/>
            <person name="Guy L."/>
            <person name="Ettema T.J."/>
        </authorList>
    </citation>
    <scope>NUCLEOTIDE SEQUENCE</scope>
</reference>
<proteinExistence type="predicted"/>
<dbReference type="InterPro" id="IPR015943">
    <property type="entry name" value="WD40/YVTN_repeat-like_dom_sf"/>
</dbReference>
<feature type="domain" description="Pyrrolo-quinoline quinone repeat" evidence="2">
    <location>
        <begin position="301"/>
        <end position="353"/>
    </location>
</feature>
<evidence type="ECO:0000256" key="1">
    <source>
        <dbReference type="SAM" id="MobiDB-lite"/>
    </source>
</evidence>
<organism evidence="3">
    <name type="scientific">marine sediment metagenome</name>
    <dbReference type="NCBI Taxonomy" id="412755"/>
    <lineage>
        <taxon>unclassified sequences</taxon>
        <taxon>metagenomes</taxon>
        <taxon>ecological metagenomes</taxon>
    </lineage>
</organism>
<dbReference type="SMART" id="SM00564">
    <property type="entry name" value="PQQ"/>
    <property type="match status" value="2"/>
</dbReference>
<dbReference type="AlphaFoldDB" id="A0A0F8YWB8"/>
<dbReference type="EMBL" id="LAZR01054636">
    <property type="protein sequence ID" value="KKK78130.1"/>
    <property type="molecule type" value="Genomic_DNA"/>
</dbReference>
<gene>
    <name evidence="3" type="ORF">LCGC14_2846650</name>
</gene>
<dbReference type="PANTHER" id="PTHR34512">
    <property type="entry name" value="CELL SURFACE PROTEIN"/>
    <property type="match status" value="1"/>
</dbReference>
<evidence type="ECO:0000313" key="3">
    <source>
        <dbReference type="EMBL" id="KKK78130.1"/>
    </source>
</evidence>
<dbReference type="InterPro" id="IPR011047">
    <property type="entry name" value="Quinoprotein_ADH-like_sf"/>
</dbReference>